<dbReference type="EMBL" id="LDAU01000103">
    <property type="protein sequence ID" value="KRX05901.1"/>
    <property type="molecule type" value="Genomic_DNA"/>
</dbReference>
<dbReference type="InParanoid" id="A0A0V0QUX0"/>
<evidence type="ECO:0000313" key="4">
    <source>
        <dbReference type="Proteomes" id="UP000054937"/>
    </source>
</evidence>
<organism evidence="3 4">
    <name type="scientific">Pseudocohnilembus persalinus</name>
    <name type="common">Ciliate</name>
    <dbReference type="NCBI Taxonomy" id="266149"/>
    <lineage>
        <taxon>Eukaryota</taxon>
        <taxon>Sar</taxon>
        <taxon>Alveolata</taxon>
        <taxon>Ciliophora</taxon>
        <taxon>Intramacronucleata</taxon>
        <taxon>Oligohymenophorea</taxon>
        <taxon>Scuticociliatia</taxon>
        <taxon>Philasterida</taxon>
        <taxon>Pseudocohnilembidae</taxon>
        <taxon>Pseudocohnilembus</taxon>
    </lineage>
</organism>
<feature type="region of interest" description="Disordered" evidence="2">
    <location>
        <begin position="1178"/>
        <end position="1204"/>
    </location>
</feature>
<accession>A0A0V0QUX0</accession>
<sequence length="1204" mass="143723">MQSQLNKNDIADEISIYVQLKQCTDRPTCKSVSDQETFLNQYQVVFLTKYRFQNYDYQQNQLQDATQEKYNMIDPNFFKIERINFKKTYLHVDNGYFLANESQREYINSYQEENRNFEKSFVYTRFPQYSADKKLYISSQYTLSLRSNELRIQYAKLTNIMAQASSLFQMLCIFGIFASFASEARLKEKIIETHLKYYYPKFQLQYLWDQKKDKFNFTLLQSSYFYFMSEFFPKKMAQKVQLLQQECDKINQNNMNQDKKIADSEKNTQNLQKQNLKKQYENQIKRETFLFSAYNKLYDVSKENLNVQNLYKQILELRTYVQLLYTEEEYAAVKFTGRKLPKIEQLNKLDPYSTSQLNHLEKLDLIDKDKDIYFDNDIMSTILLSPKTPQNEIDINKKHEQDSNKDTSIQVIKNDAQNIDSCENIDASIEQENQESVRGICINENSNVQILDFLKNDDSQSISDFEQIELQYSPISFQIFAADNIYPDNFVFDDYFKFQFIQGNLWADIDMEPQDAVNCKQEYPEKEEIYGENEYCIPKANLQLSSQLNKNGIAEEISFYVQLKSCTDKPTCRSVTDQEIFFNQYQAVLLTKYRLQNYNYQKNLLQDATQEKYNIIDPNLFKIERVNFEKTYLFVDNGYFLANESQMEYISSYYDESWIYDKSFVYSRFPQYSADKKLYISTQYTLSLRSNELRIQYAKLTNIMAQASSLFQMLCIFGIFASFAAEAKLKEKIIETHLKYYYPKFQLQYLWDQKKDKFNFTLLQSSYYYFMNEFFPKKMAQKVQMLQQECDKFKQNNINQDNKIVDVNKHQQIQSQQQHKIQQENLIKRETFLSSAYTKLYDVSKENSNVQNLYKQLLELRTYVQLLYTEEEYAAVKFTGRKLPKTQQLCQFDQYPTSQLNHLEKLDLIDKDKDVCQQKYQQFLIQFSKKQHGYQITRNYSQLSNIDLIKDLNNQKQNDIQYNTYQKMETLYENFIQHRIKDSLLTNQIKHNDNIQQIQETYRDENNYNQVEIFDKKIQKVQNLSNLNSQRSDYELLQHQYSSNQNILQNKKQIQSNDNNLINNSIKYNQHKNLQKPDTSSKDQDIDNNFFKQEKQNCNSNIIQSNQLSPKTPNNGVLIKKLQNLEQNQEASLKVENQELQDIETCENIEDSQEQKNEENIRGVCINENSNIQVLDLKNNDKNNTYSNNLKKLDENNNKKNKDQ</sequence>
<evidence type="ECO:0000313" key="3">
    <source>
        <dbReference type="EMBL" id="KRX05901.1"/>
    </source>
</evidence>
<name>A0A0V0QUX0_PSEPJ</name>
<gene>
    <name evidence="3" type="ORF">PPERSA_03838</name>
</gene>
<feature type="compositionally biased region" description="Basic and acidic residues" evidence="2">
    <location>
        <begin position="1191"/>
        <end position="1204"/>
    </location>
</feature>
<evidence type="ECO:0000256" key="1">
    <source>
        <dbReference type="SAM" id="Coils"/>
    </source>
</evidence>
<feature type="coiled-coil region" evidence="1">
    <location>
        <begin position="240"/>
        <end position="286"/>
    </location>
</feature>
<dbReference type="OMA" id="TNIMAQA"/>
<dbReference type="AlphaFoldDB" id="A0A0V0QUX0"/>
<keyword evidence="4" id="KW-1185">Reference proteome</keyword>
<keyword evidence="1" id="KW-0175">Coiled coil</keyword>
<evidence type="ECO:0000256" key="2">
    <source>
        <dbReference type="SAM" id="MobiDB-lite"/>
    </source>
</evidence>
<proteinExistence type="predicted"/>
<dbReference type="Proteomes" id="UP000054937">
    <property type="component" value="Unassembled WGS sequence"/>
</dbReference>
<protein>
    <submittedName>
        <fullName evidence="3">Uncharacterized protein</fullName>
    </submittedName>
</protein>
<comment type="caution">
    <text evidence="3">The sequence shown here is derived from an EMBL/GenBank/DDBJ whole genome shotgun (WGS) entry which is preliminary data.</text>
</comment>
<reference evidence="3 4" key="1">
    <citation type="journal article" date="2015" name="Sci. Rep.">
        <title>Genome of the facultative scuticociliatosis pathogen Pseudocohnilembus persalinus provides insight into its virulence through horizontal gene transfer.</title>
        <authorList>
            <person name="Xiong J."/>
            <person name="Wang G."/>
            <person name="Cheng J."/>
            <person name="Tian M."/>
            <person name="Pan X."/>
            <person name="Warren A."/>
            <person name="Jiang C."/>
            <person name="Yuan D."/>
            <person name="Miao W."/>
        </authorList>
    </citation>
    <scope>NUCLEOTIDE SEQUENCE [LARGE SCALE GENOMIC DNA]</scope>
    <source>
        <strain evidence="3">36N120E</strain>
    </source>
</reference>